<organism evidence="3 4">
    <name type="scientific">Sulfobacillus acidophilus (strain ATCC 700253 / DSM 10332 / NAL)</name>
    <dbReference type="NCBI Taxonomy" id="679936"/>
    <lineage>
        <taxon>Bacteria</taxon>
        <taxon>Bacillati</taxon>
        <taxon>Bacillota</taxon>
        <taxon>Clostridia</taxon>
        <taxon>Eubacteriales</taxon>
        <taxon>Clostridiales Family XVII. Incertae Sedis</taxon>
        <taxon>Sulfobacillus</taxon>
    </lineage>
</organism>
<dbReference type="GO" id="GO:0003700">
    <property type="term" value="F:DNA-binding transcription factor activity"/>
    <property type="evidence" value="ECO:0007669"/>
    <property type="project" value="TreeGrafter"/>
</dbReference>
<evidence type="ECO:0000259" key="2">
    <source>
        <dbReference type="PROSITE" id="PS50943"/>
    </source>
</evidence>
<accession>G8TU13</accession>
<dbReference type="EMBL" id="CP003179">
    <property type="protein sequence ID" value="AEW04604.1"/>
    <property type="molecule type" value="Genomic_DNA"/>
</dbReference>
<dbReference type="GO" id="GO:0003677">
    <property type="term" value="F:DNA binding"/>
    <property type="evidence" value="ECO:0007669"/>
    <property type="project" value="UniProtKB-KW"/>
</dbReference>
<dbReference type="PANTHER" id="PTHR46797:SF1">
    <property type="entry name" value="METHYLPHOSPHONATE SYNTHASE"/>
    <property type="match status" value="1"/>
</dbReference>
<protein>
    <submittedName>
        <fullName evidence="3">Helix-turn-helix domain protein</fullName>
    </submittedName>
</protein>
<dbReference type="CDD" id="cd00093">
    <property type="entry name" value="HTH_XRE"/>
    <property type="match status" value="1"/>
</dbReference>
<dbReference type="PROSITE" id="PS50943">
    <property type="entry name" value="HTH_CROC1"/>
    <property type="match status" value="1"/>
</dbReference>
<evidence type="ECO:0000313" key="3">
    <source>
        <dbReference type="EMBL" id="AEW04604.1"/>
    </source>
</evidence>
<reference evidence="4" key="1">
    <citation type="submission" date="2011-12" db="EMBL/GenBank/DDBJ databases">
        <title>The complete genome of chromosome of Sulfobacillus acidophilus DSM 10332.</title>
        <authorList>
            <person name="Lucas S."/>
            <person name="Han J."/>
            <person name="Lapidus A."/>
            <person name="Bruce D."/>
            <person name="Goodwin L."/>
            <person name="Pitluck S."/>
            <person name="Peters L."/>
            <person name="Kyrpides N."/>
            <person name="Mavromatis K."/>
            <person name="Ivanova N."/>
            <person name="Mikhailova N."/>
            <person name="Chertkov O."/>
            <person name="Saunders E."/>
            <person name="Detter J.C."/>
            <person name="Tapia R."/>
            <person name="Han C."/>
            <person name="Land M."/>
            <person name="Hauser L."/>
            <person name="Markowitz V."/>
            <person name="Cheng J.-F."/>
            <person name="Hugenholtz P."/>
            <person name="Woyke T."/>
            <person name="Wu D."/>
            <person name="Pukall R."/>
            <person name="Gehrich-Schroeter G."/>
            <person name="Schneider S."/>
            <person name="Klenk H.-P."/>
            <person name="Eisen J.A."/>
        </authorList>
    </citation>
    <scope>NUCLEOTIDE SEQUENCE [LARGE SCALE GENOMIC DNA]</scope>
    <source>
        <strain evidence="4">ATCC 700253 / DSM 10332 / NAL</strain>
    </source>
</reference>
<sequence>MNSKLKTTRKRIGISQMDLSHKTGISQGYLARLERGTRRGSIAVYARLAHALGVPIQEILPLDDALEQEAHDVYES</sequence>
<keyword evidence="1" id="KW-0238">DNA-binding</keyword>
<dbReference type="PATRIC" id="fig|679936.5.peg.1164"/>
<gene>
    <name evidence="3" type="ordered locus">Sulac_1104</name>
</gene>
<proteinExistence type="predicted"/>
<reference evidence="3 4" key="2">
    <citation type="journal article" date="2012" name="Stand. Genomic Sci.">
        <title>Complete genome sequence of the moderately thermophilic mineral-sulfide-oxidizing firmicute Sulfobacillus acidophilus type strain (NAL(T)).</title>
        <authorList>
            <person name="Anderson I."/>
            <person name="Chertkov O."/>
            <person name="Chen A."/>
            <person name="Saunders E."/>
            <person name="Lapidus A."/>
            <person name="Nolan M."/>
            <person name="Lucas S."/>
            <person name="Hammon N."/>
            <person name="Deshpande S."/>
            <person name="Cheng J.F."/>
            <person name="Han C."/>
            <person name="Tapia R."/>
            <person name="Goodwin L.A."/>
            <person name="Pitluck S."/>
            <person name="Liolios K."/>
            <person name="Pagani I."/>
            <person name="Ivanova N."/>
            <person name="Mikhailova N."/>
            <person name="Pati A."/>
            <person name="Palaniappan K."/>
            <person name="Land M."/>
            <person name="Pan C."/>
            <person name="Rohde M."/>
            <person name="Pukall R."/>
            <person name="Goker M."/>
            <person name="Detter J.C."/>
            <person name="Woyke T."/>
            <person name="Bristow J."/>
            <person name="Eisen J.A."/>
            <person name="Markowitz V."/>
            <person name="Hugenholtz P."/>
            <person name="Kyrpides N.C."/>
            <person name="Klenk H.P."/>
            <person name="Mavromatis K."/>
        </authorList>
    </citation>
    <scope>NUCLEOTIDE SEQUENCE [LARGE SCALE GENOMIC DNA]</scope>
    <source>
        <strain evidence="4">ATCC 700253 / DSM 10332 / NAL</strain>
    </source>
</reference>
<dbReference type="InterPro" id="IPR010982">
    <property type="entry name" value="Lambda_DNA-bd_dom_sf"/>
</dbReference>
<dbReference type="HOGENOM" id="CLU_066192_29_8_9"/>
<dbReference type="STRING" id="679936.Sulac_1104"/>
<dbReference type="SMART" id="SM00530">
    <property type="entry name" value="HTH_XRE"/>
    <property type="match status" value="1"/>
</dbReference>
<dbReference type="AlphaFoldDB" id="G8TU13"/>
<dbReference type="InterPro" id="IPR050807">
    <property type="entry name" value="TransReg_Diox_bact_type"/>
</dbReference>
<dbReference type="GO" id="GO:0005829">
    <property type="term" value="C:cytosol"/>
    <property type="evidence" value="ECO:0007669"/>
    <property type="project" value="TreeGrafter"/>
</dbReference>
<name>G8TU13_SULAD</name>
<dbReference type="KEGG" id="sap:Sulac_1104"/>
<dbReference type="InterPro" id="IPR001387">
    <property type="entry name" value="Cro/C1-type_HTH"/>
</dbReference>
<dbReference type="Pfam" id="PF01381">
    <property type="entry name" value="HTH_3"/>
    <property type="match status" value="1"/>
</dbReference>
<dbReference type="Proteomes" id="UP000005439">
    <property type="component" value="Chromosome"/>
</dbReference>
<dbReference type="SUPFAM" id="SSF47413">
    <property type="entry name" value="lambda repressor-like DNA-binding domains"/>
    <property type="match status" value="1"/>
</dbReference>
<keyword evidence="4" id="KW-1185">Reference proteome</keyword>
<evidence type="ECO:0000313" key="4">
    <source>
        <dbReference type="Proteomes" id="UP000005439"/>
    </source>
</evidence>
<dbReference type="PANTHER" id="PTHR46797">
    <property type="entry name" value="HTH-TYPE TRANSCRIPTIONAL REGULATOR"/>
    <property type="match status" value="1"/>
</dbReference>
<feature type="domain" description="HTH cro/C1-type" evidence="2">
    <location>
        <begin position="5"/>
        <end position="59"/>
    </location>
</feature>
<dbReference type="Gene3D" id="1.10.260.40">
    <property type="entry name" value="lambda repressor-like DNA-binding domains"/>
    <property type="match status" value="1"/>
</dbReference>
<evidence type="ECO:0000256" key="1">
    <source>
        <dbReference type="ARBA" id="ARBA00023125"/>
    </source>
</evidence>